<protein>
    <submittedName>
        <fullName evidence="2">Uncharacterized protein</fullName>
    </submittedName>
</protein>
<accession>A0AAD9LLC1</accession>
<evidence type="ECO:0000313" key="2">
    <source>
        <dbReference type="EMBL" id="KAK1940730.1"/>
    </source>
</evidence>
<reference evidence="2" key="1">
    <citation type="submission" date="2023-08" db="EMBL/GenBank/DDBJ databases">
        <title>Reference Genome Resource for the Citrus Pathogen Phytophthora citrophthora.</title>
        <authorList>
            <person name="Moller H."/>
            <person name="Coetzee B."/>
            <person name="Rose L.J."/>
            <person name="Van Niekerk J.M."/>
        </authorList>
    </citation>
    <scope>NUCLEOTIDE SEQUENCE</scope>
    <source>
        <strain evidence="2">STE-U-9442</strain>
    </source>
</reference>
<keyword evidence="3" id="KW-1185">Reference proteome</keyword>
<gene>
    <name evidence="2" type="ORF">P3T76_008181</name>
    <name evidence="1" type="ORF">P3T76_008199</name>
</gene>
<sequence>MTWQQLLSDQDVYVYGLSYGAYLVEGLAHFACQGVLSRWNCIEEWRHSGETLDVLELGPRRWCRGQSIPCMAEDFWKSKFPGVTDLSSTTSWLLLYLTASRELTPVLTH</sequence>
<evidence type="ECO:0000313" key="1">
    <source>
        <dbReference type="EMBL" id="KAK1939876.1"/>
    </source>
</evidence>
<proteinExistence type="predicted"/>
<evidence type="ECO:0000313" key="3">
    <source>
        <dbReference type="Proteomes" id="UP001259832"/>
    </source>
</evidence>
<organism evidence="2 3">
    <name type="scientific">Phytophthora citrophthora</name>
    <dbReference type="NCBI Taxonomy" id="4793"/>
    <lineage>
        <taxon>Eukaryota</taxon>
        <taxon>Sar</taxon>
        <taxon>Stramenopiles</taxon>
        <taxon>Oomycota</taxon>
        <taxon>Peronosporomycetes</taxon>
        <taxon>Peronosporales</taxon>
        <taxon>Peronosporaceae</taxon>
        <taxon>Phytophthora</taxon>
    </lineage>
</organism>
<dbReference type="EMBL" id="JASMQC010000015">
    <property type="protein sequence ID" value="KAK1939876.1"/>
    <property type="molecule type" value="Genomic_DNA"/>
</dbReference>
<dbReference type="EMBL" id="JASMQC010000014">
    <property type="protein sequence ID" value="KAK1940730.1"/>
    <property type="molecule type" value="Genomic_DNA"/>
</dbReference>
<comment type="caution">
    <text evidence="2">The sequence shown here is derived from an EMBL/GenBank/DDBJ whole genome shotgun (WGS) entry which is preliminary data.</text>
</comment>
<dbReference type="Proteomes" id="UP001259832">
    <property type="component" value="Unassembled WGS sequence"/>
</dbReference>
<dbReference type="AlphaFoldDB" id="A0AAD9LLC1"/>
<name>A0AAD9LLC1_9STRA</name>